<dbReference type="CDD" id="cd06261">
    <property type="entry name" value="TM_PBP2"/>
    <property type="match status" value="1"/>
</dbReference>
<keyword evidence="2 7" id="KW-0813">Transport</keyword>
<proteinExistence type="inferred from homology"/>
<comment type="similarity">
    <text evidence="7">Belongs to the binding-protein-dependent transport system permease family.</text>
</comment>
<evidence type="ECO:0000256" key="1">
    <source>
        <dbReference type="ARBA" id="ARBA00004651"/>
    </source>
</evidence>
<sequence>MSTKKAKILNPKIGKRSLPYILVLPMVLMMAIVVLYPIVKTVGMSFFENYLARPGMNPFVGLKHYLNFFDNKYFVNSIIITIKYVVITVLLRFVIGLIAALLLNEKVKGVGIARSIVVIPWAMPVVVVCLLFVQMFDYQYGIFNYMLAAVGIIKEPVKWLSDKDLALPVAMFVNIWKGWPWVAIMFLAGLQGIQKEHYEAAEIDGAGYFKQFWYVTLPTLRPVTLTIFILLMVWTIKDFDIVYVLNKGGPAHATEHITIFIYQKAFEALRMGEASAAGVLVLIVTMIFTIFYLRLLDRMDSER</sequence>
<feature type="transmembrane region" description="Helical" evidence="7">
    <location>
        <begin position="115"/>
        <end position="136"/>
    </location>
</feature>
<feature type="transmembrane region" description="Helical" evidence="7">
    <location>
        <begin position="274"/>
        <end position="293"/>
    </location>
</feature>
<dbReference type="InterPro" id="IPR051393">
    <property type="entry name" value="ABC_transporter_permease"/>
</dbReference>
<evidence type="ECO:0000256" key="3">
    <source>
        <dbReference type="ARBA" id="ARBA00022475"/>
    </source>
</evidence>
<keyword evidence="6 7" id="KW-0472">Membrane</keyword>
<gene>
    <name evidence="9" type="primary">lacF_5</name>
    <name evidence="9" type="ORF">BWY41_01348</name>
</gene>
<dbReference type="EMBL" id="MWBQ01000096">
    <property type="protein sequence ID" value="OQA57151.1"/>
    <property type="molecule type" value="Genomic_DNA"/>
</dbReference>
<feature type="domain" description="ABC transmembrane type-1" evidence="8">
    <location>
        <begin position="78"/>
        <end position="292"/>
    </location>
</feature>
<evidence type="ECO:0000256" key="6">
    <source>
        <dbReference type="ARBA" id="ARBA00023136"/>
    </source>
</evidence>
<dbReference type="GO" id="GO:0055085">
    <property type="term" value="P:transmembrane transport"/>
    <property type="evidence" value="ECO:0007669"/>
    <property type="project" value="InterPro"/>
</dbReference>
<reference evidence="9" key="1">
    <citation type="submission" date="2017-02" db="EMBL/GenBank/DDBJ databases">
        <title>Delving into the versatile metabolic prowess of the omnipresent phylum Bacteroidetes.</title>
        <authorList>
            <person name="Nobu M.K."/>
            <person name="Mei R."/>
            <person name="Narihiro T."/>
            <person name="Kuroda K."/>
            <person name="Liu W.-T."/>
        </authorList>
    </citation>
    <scope>NUCLEOTIDE SEQUENCE</scope>
    <source>
        <strain evidence="9">ADurb.Bin276</strain>
    </source>
</reference>
<dbReference type="Pfam" id="PF00528">
    <property type="entry name" value="BPD_transp_1"/>
    <property type="match status" value="1"/>
</dbReference>
<feature type="transmembrane region" description="Helical" evidence="7">
    <location>
        <begin position="20"/>
        <end position="39"/>
    </location>
</feature>
<feature type="transmembrane region" description="Helical" evidence="7">
    <location>
        <begin position="165"/>
        <end position="190"/>
    </location>
</feature>
<accession>A0A1V5SSG8</accession>
<name>A0A1V5SSG8_9BACT</name>
<feature type="transmembrane region" description="Helical" evidence="7">
    <location>
        <begin position="73"/>
        <end position="103"/>
    </location>
</feature>
<dbReference type="InterPro" id="IPR000515">
    <property type="entry name" value="MetI-like"/>
</dbReference>
<feature type="transmembrane region" description="Helical" evidence="7">
    <location>
        <begin position="211"/>
        <end position="236"/>
    </location>
</feature>
<keyword evidence="5 7" id="KW-1133">Transmembrane helix</keyword>
<dbReference type="SUPFAM" id="SSF161098">
    <property type="entry name" value="MetI-like"/>
    <property type="match status" value="1"/>
</dbReference>
<dbReference type="AlphaFoldDB" id="A0A1V5SSG8"/>
<evidence type="ECO:0000256" key="5">
    <source>
        <dbReference type="ARBA" id="ARBA00022989"/>
    </source>
</evidence>
<dbReference type="PANTHER" id="PTHR30193:SF37">
    <property type="entry name" value="INNER MEMBRANE ABC TRANSPORTER PERMEASE PROTEIN YCJO"/>
    <property type="match status" value="1"/>
</dbReference>
<protein>
    <submittedName>
        <fullName evidence="9">Lactose transport system permease protein LacF</fullName>
    </submittedName>
</protein>
<dbReference type="GO" id="GO:0005886">
    <property type="term" value="C:plasma membrane"/>
    <property type="evidence" value="ECO:0007669"/>
    <property type="project" value="UniProtKB-SubCell"/>
</dbReference>
<evidence type="ECO:0000256" key="7">
    <source>
        <dbReference type="RuleBase" id="RU363032"/>
    </source>
</evidence>
<dbReference type="PROSITE" id="PS50928">
    <property type="entry name" value="ABC_TM1"/>
    <property type="match status" value="1"/>
</dbReference>
<dbReference type="Gene3D" id="1.10.3720.10">
    <property type="entry name" value="MetI-like"/>
    <property type="match status" value="1"/>
</dbReference>
<dbReference type="InterPro" id="IPR035906">
    <property type="entry name" value="MetI-like_sf"/>
</dbReference>
<evidence type="ECO:0000256" key="4">
    <source>
        <dbReference type="ARBA" id="ARBA00022692"/>
    </source>
</evidence>
<dbReference type="Proteomes" id="UP000485569">
    <property type="component" value="Unassembled WGS sequence"/>
</dbReference>
<evidence type="ECO:0000313" key="9">
    <source>
        <dbReference type="EMBL" id="OQA57151.1"/>
    </source>
</evidence>
<evidence type="ECO:0000256" key="2">
    <source>
        <dbReference type="ARBA" id="ARBA00022448"/>
    </source>
</evidence>
<dbReference type="PANTHER" id="PTHR30193">
    <property type="entry name" value="ABC TRANSPORTER PERMEASE PROTEIN"/>
    <property type="match status" value="1"/>
</dbReference>
<comment type="subcellular location">
    <subcellularLocation>
        <location evidence="1 7">Cell membrane</location>
        <topology evidence="1 7">Multi-pass membrane protein</topology>
    </subcellularLocation>
</comment>
<keyword evidence="4 7" id="KW-0812">Transmembrane</keyword>
<keyword evidence="3" id="KW-1003">Cell membrane</keyword>
<comment type="caution">
    <text evidence="9">The sequence shown here is derived from an EMBL/GenBank/DDBJ whole genome shotgun (WGS) entry which is preliminary data.</text>
</comment>
<organism evidence="9">
    <name type="scientific">Candidatus Atribacter allofermentans</name>
    <dbReference type="NCBI Taxonomy" id="1852833"/>
    <lineage>
        <taxon>Bacteria</taxon>
        <taxon>Pseudomonadati</taxon>
        <taxon>Atribacterota</taxon>
        <taxon>Atribacteria</taxon>
        <taxon>Atribacterales</taxon>
        <taxon>Atribacteraceae</taxon>
        <taxon>Atribacter</taxon>
    </lineage>
</organism>
<evidence type="ECO:0000259" key="8">
    <source>
        <dbReference type="PROSITE" id="PS50928"/>
    </source>
</evidence>